<dbReference type="Pfam" id="PF06293">
    <property type="entry name" value="Kdo"/>
    <property type="match status" value="1"/>
</dbReference>
<dbReference type="Gene3D" id="1.10.510.10">
    <property type="entry name" value="Transferase(Phosphotransferase) domain 1"/>
    <property type="match status" value="1"/>
</dbReference>
<keyword evidence="2" id="KW-1185">Reference proteome</keyword>
<evidence type="ECO:0000313" key="1">
    <source>
        <dbReference type="EMBL" id="SCW46153.1"/>
    </source>
</evidence>
<dbReference type="GO" id="GO:0016301">
    <property type="term" value="F:kinase activity"/>
    <property type="evidence" value="ECO:0007669"/>
    <property type="project" value="UniProtKB-KW"/>
</dbReference>
<accession>A0AB37Z546</accession>
<reference evidence="1 2" key="1">
    <citation type="submission" date="2016-10" db="EMBL/GenBank/DDBJ databases">
        <authorList>
            <person name="Varghese N."/>
            <person name="Submissions S."/>
        </authorList>
    </citation>
    <scope>NUCLEOTIDE SEQUENCE [LARGE SCALE GENOMIC DNA]</scope>
    <source>
        <strain evidence="1 2">DSM 17833</strain>
    </source>
</reference>
<dbReference type="SUPFAM" id="SSF56112">
    <property type="entry name" value="Protein kinase-like (PK-like)"/>
    <property type="match status" value="1"/>
</dbReference>
<organism evidence="1 2">
    <name type="scientific">Pseudomonas peli</name>
    <dbReference type="NCBI Taxonomy" id="592361"/>
    <lineage>
        <taxon>Bacteria</taxon>
        <taxon>Pseudomonadati</taxon>
        <taxon>Pseudomonadota</taxon>
        <taxon>Gammaproteobacteria</taxon>
        <taxon>Pseudomonadales</taxon>
        <taxon>Pseudomonadaceae</taxon>
        <taxon>Pseudomonas</taxon>
    </lineage>
</organism>
<dbReference type="Proteomes" id="UP000242418">
    <property type="component" value="Unassembled WGS sequence"/>
</dbReference>
<dbReference type="AlphaFoldDB" id="A0AB37Z546"/>
<dbReference type="InterPro" id="IPR011009">
    <property type="entry name" value="Kinase-like_dom_sf"/>
</dbReference>
<comment type="caution">
    <text evidence="1">The sequence shown here is derived from an EMBL/GenBank/DDBJ whole genome shotgun (WGS) entry which is preliminary data.</text>
</comment>
<gene>
    <name evidence="1" type="ORF">SAMN05216370_1399</name>
</gene>
<keyword evidence="1" id="KW-0808">Transferase</keyword>
<evidence type="ECO:0000313" key="2">
    <source>
        <dbReference type="Proteomes" id="UP000242418"/>
    </source>
</evidence>
<dbReference type="EMBL" id="FMTL01000001">
    <property type="protein sequence ID" value="SCW46153.1"/>
    <property type="molecule type" value="Genomic_DNA"/>
</dbReference>
<protein>
    <submittedName>
        <fullName evidence="1">Lipopolysaccharide kinase (Kdo/WaaP) family protein</fullName>
    </submittedName>
</protein>
<proteinExistence type="predicted"/>
<sequence>MPPIMLNKLTDAEFAKLIDNARVLEGDSFGPKVYRLADGNILKLFRRKRLLSSALLQPYSVRFLANAKSLHKLGIPTLTPLSSFQLQRPGMTAVLYQPLPGETLKDIYLAEPERLRSLLPELAAFIRKLHCLGVYFRSLHLGNIVLTPKGSLGLIDIADLRIQRRALSKAKRKRNLAHFERLLKTLENAGDFPFMELSTAVLNDHPASK</sequence>
<keyword evidence="1" id="KW-0418">Kinase</keyword>
<name>A0AB37Z546_9PSED</name>